<sequence>MCFWLSKLLSVNDIELSSLNEETMSRDCSSKPNLASSSFRPLQRGGHGILAEEQLQCPGAVDTPSSSERDPGRSCGVMVSTPDSGSQGREFPYRAVKCLPAIRSRQISDAQQGKPRLVPGAVDSPEDFTVTVTVQACSVVADGPQD</sequence>
<name>A0ABQ9D6Y0_9PASS</name>
<organism evidence="2 3">
    <name type="scientific">Willisornis vidua</name>
    <name type="common">Xingu scale-backed antbird</name>
    <dbReference type="NCBI Taxonomy" id="1566151"/>
    <lineage>
        <taxon>Eukaryota</taxon>
        <taxon>Metazoa</taxon>
        <taxon>Chordata</taxon>
        <taxon>Craniata</taxon>
        <taxon>Vertebrata</taxon>
        <taxon>Euteleostomi</taxon>
        <taxon>Archelosauria</taxon>
        <taxon>Archosauria</taxon>
        <taxon>Dinosauria</taxon>
        <taxon>Saurischia</taxon>
        <taxon>Theropoda</taxon>
        <taxon>Coelurosauria</taxon>
        <taxon>Aves</taxon>
        <taxon>Neognathae</taxon>
        <taxon>Neoaves</taxon>
        <taxon>Telluraves</taxon>
        <taxon>Australaves</taxon>
        <taxon>Passeriformes</taxon>
        <taxon>Thamnophilidae</taxon>
        <taxon>Willisornis</taxon>
    </lineage>
</organism>
<protein>
    <submittedName>
        <fullName evidence="2">Uncharacterized protein</fullName>
    </submittedName>
</protein>
<accession>A0ABQ9D6Y0</accession>
<comment type="caution">
    <text evidence="2">The sequence shown here is derived from an EMBL/GenBank/DDBJ whole genome shotgun (WGS) entry which is preliminary data.</text>
</comment>
<keyword evidence="3" id="KW-1185">Reference proteome</keyword>
<feature type="region of interest" description="Disordered" evidence="1">
    <location>
        <begin position="25"/>
        <end position="90"/>
    </location>
</feature>
<dbReference type="Proteomes" id="UP001145742">
    <property type="component" value="Unassembled WGS sequence"/>
</dbReference>
<dbReference type="EMBL" id="WHWB01034040">
    <property type="protein sequence ID" value="KAJ7414637.1"/>
    <property type="molecule type" value="Genomic_DNA"/>
</dbReference>
<reference evidence="2" key="1">
    <citation type="submission" date="2019-10" db="EMBL/GenBank/DDBJ databases">
        <authorList>
            <person name="Soares A.E.R."/>
            <person name="Aleixo A."/>
            <person name="Schneider P."/>
            <person name="Miyaki C.Y."/>
            <person name="Schneider M.P."/>
            <person name="Mello C."/>
            <person name="Vasconcelos A.T.R."/>
        </authorList>
    </citation>
    <scope>NUCLEOTIDE SEQUENCE</scope>
    <source>
        <tissue evidence="2">Muscle</tissue>
    </source>
</reference>
<gene>
    <name evidence="2" type="ORF">WISP_82872</name>
</gene>
<evidence type="ECO:0000313" key="3">
    <source>
        <dbReference type="Proteomes" id="UP001145742"/>
    </source>
</evidence>
<evidence type="ECO:0000313" key="2">
    <source>
        <dbReference type="EMBL" id="KAJ7414637.1"/>
    </source>
</evidence>
<feature type="compositionally biased region" description="Polar residues" evidence="1">
    <location>
        <begin position="30"/>
        <end position="40"/>
    </location>
</feature>
<evidence type="ECO:0000256" key="1">
    <source>
        <dbReference type="SAM" id="MobiDB-lite"/>
    </source>
</evidence>
<proteinExistence type="predicted"/>